<evidence type="ECO:0000256" key="1">
    <source>
        <dbReference type="SAM" id="MobiDB-lite"/>
    </source>
</evidence>
<evidence type="ECO:0000313" key="3">
    <source>
        <dbReference type="EMBL" id="OLZ41168.1"/>
    </source>
</evidence>
<organism evidence="3 4">
    <name type="scientific">Natrinema saccharevitans</name>
    <dbReference type="NCBI Taxonomy" id="301967"/>
    <lineage>
        <taxon>Archaea</taxon>
        <taxon>Methanobacteriati</taxon>
        <taxon>Methanobacteriota</taxon>
        <taxon>Stenosarchaea group</taxon>
        <taxon>Halobacteria</taxon>
        <taxon>Halobacteriales</taxon>
        <taxon>Natrialbaceae</taxon>
        <taxon>Natrinema</taxon>
    </lineage>
</organism>
<evidence type="ECO:0000259" key="2">
    <source>
        <dbReference type="Pfam" id="PF25955"/>
    </source>
</evidence>
<dbReference type="STRING" id="301967.A6E15_09290"/>
<dbReference type="RefSeq" id="WP_076145756.1">
    <property type="nucleotide sequence ID" value="NZ_LWLN01000001.1"/>
</dbReference>
<feature type="region of interest" description="Disordered" evidence="1">
    <location>
        <begin position="1"/>
        <end position="33"/>
    </location>
</feature>
<dbReference type="EMBL" id="LWLN01000001">
    <property type="protein sequence ID" value="OLZ41168.1"/>
    <property type="molecule type" value="Genomic_DNA"/>
</dbReference>
<reference evidence="4" key="1">
    <citation type="submission" date="2016-04" db="EMBL/GenBank/DDBJ databases">
        <authorList>
            <person name="Chen S.-C."/>
            <person name="Lai M.-C."/>
        </authorList>
    </citation>
    <scope>NUCLEOTIDE SEQUENCE [LARGE SCALE GENOMIC DNA]</scope>
    <source>
        <strain evidence="4">AB14</strain>
    </source>
</reference>
<name>A0A1S8AWD4_9EURY</name>
<comment type="caution">
    <text evidence="3">The sequence shown here is derived from an EMBL/GenBank/DDBJ whole genome shotgun (WGS) entry which is preliminary data.</text>
</comment>
<accession>A0A1S8AWD4</accession>
<dbReference type="Pfam" id="PF25955">
    <property type="entry name" value="DUF7992"/>
    <property type="match status" value="1"/>
</dbReference>
<keyword evidence="4" id="KW-1185">Reference proteome</keyword>
<dbReference type="Proteomes" id="UP000189370">
    <property type="component" value="Unassembled WGS sequence"/>
</dbReference>
<dbReference type="AlphaFoldDB" id="A0A1S8AWD4"/>
<dbReference type="InterPro" id="IPR058305">
    <property type="entry name" value="DUF7992"/>
</dbReference>
<feature type="domain" description="DUF7992" evidence="2">
    <location>
        <begin position="3"/>
        <end position="142"/>
    </location>
</feature>
<gene>
    <name evidence="3" type="ORF">A6E15_09290</name>
</gene>
<proteinExistence type="predicted"/>
<dbReference type="OrthoDB" id="165952at2157"/>
<sequence length="149" mass="17040">MSLDVEVPDPPSLHGSQHLGDYDAVEEPDERTGDNVRREALADFLEAGVWVDAFDEWAREPSLTDREFRLGREYDLLDAFDFDWNQSAEDVGYRTPSVPPDAVADHADFDDVAVETIEEELESLGWIVSEVLETDYIHRDGEEFGYTWQ</sequence>
<protein>
    <recommendedName>
        <fullName evidence="2">DUF7992 domain-containing protein</fullName>
    </recommendedName>
</protein>
<evidence type="ECO:0000313" key="4">
    <source>
        <dbReference type="Proteomes" id="UP000189370"/>
    </source>
</evidence>